<dbReference type="EMBL" id="MN740695">
    <property type="protein sequence ID" value="QHU08205.1"/>
    <property type="molecule type" value="Genomic_DNA"/>
</dbReference>
<proteinExistence type="predicted"/>
<organism evidence="1">
    <name type="scientific">viral metagenome</name>
    <dbReference type="NCBI Taxonomy" id="1070528"/>
    <lineage>
        <taxon>unclassified sequences</taxon>
        <taxon>metagenomes</taxon>
        <taxon>organismal metagenomes</taxon>
    </lineage>
</organism>
<accession>A0A6C0JR15</accession>
<name>A0A6C0JR15_9ZZZZ</name>
<dbReference type="AlphaFoldDB" id="A0A6C0JR15"/>
<sequence>MTLVVGVGIYRGITWEIYRYVNKCSVAVTSIFLLDDKHSREYMDENNVCLNKDGKKYQTDILYKRKDCREIARILCVNLWRIYDKYLYGL</sequence>
<reference evidence="1" key="1">
    <citation type="journal article" date="2020" name="Nature">
        <title>Giant virus diversity and host interactions through global metagenomics.</title>
        <authorList>
            <person name="Schulz F."/>
            <person name="Roux S."/>
            <person name="Paez-Espino D."/>
            <person name="Jungbluth S."/>
            <person name="Walsh D.A."/>
            <person name="Denef V.J."/>
            <person name="McMahon K.D."/>
            <person name="Konstantinidis K.T."/>
            <person name="Eloe-Fadrosh E.A."/>
            <person name="Kyrpides N.C."/>
            <person name="Woyke T."/>
        </authorList>
    </citation>
    <scope>NUCLEOTIDE SEQUENCE</scope>
    <source>
        <strain evidence="1">GVMAG-S-1062768-28</strain>
    </source>
</reference>
<protein>
    <submittedName>
        <fullName evidence="1">Uncharacterized protein</fullName>
    </submittedName>
</protein>
<evidence type="ECO:0000313" key="1">
    <source>
        <dbReference type="EMBL" id="QHU08205.1"/>
    </source>
</evidence>